<dbReference type="Gene3D" id="3.80.10.10">
    <property type="entry name" value="Ribonuclease Inhibitor"/>
    <property type="match status" value="1"/>
</dbReference>
<dbReference type="Gene3D" id="1.20.1280.50">
    <property type="match status" value="1"/>
</dbReference>
<sequence length="497" mass="55934">MTDRILTWMDLGTWDDMHTVRTVIDEETDPNTIDPRPILAEIVEIDARVSELEAELASLRVRRKKILASHALIDRIPAEILSRVFELGVHDHMHLVHMISLVSRQWRELALQTPSLWSYIKLDYHWGYSRSTQFQQKMQLYLERSQATKLLVDLDCRYLDLSQELRAIMEDLAPHLGRCFSFRVSVPDWEWMGIVRENCTNLGPSLEDLYLRIDPSDAEDQTPCTLLSHPCPRLTSIVLEHTPLTCIRTSLPALRKLSLIRDQRYVSSTSPSRIGISFNELLPLLDTTPTLQSLVIQSATFFLTGTEPIFAAHPVLTSIPQLTHLAFHYLDSPTLSLFLSSTSLPALHSLQVQMDSSADETTAWLSLLPMTSLPALRLLDVRACTLDGASLPPFIRALHALPQITALGLSSPPSGMLGNKLFDLLAAGPPWLLPNLEALCLQSCRDLSGHEVLRVANARLGERGVSPLKYLKFSQCYALDPEVMDQVKRIVPTVYLV</sequence>
<dbReference type="OrthoDB" id="3181259at2759"/>
<dbReference type="EMBL" id="ML213527">
    <property type="protein sequence ID" value="TFK46771.1"/>
    <property type="molecule type" value="Genomic_DNA"/>
</dbReference>
<evidence type="ECO:0000313" key="4">
    <source>
        <dbReference type="Proteomes" id="UP000305948"/>
    </source>
</evidence>
<reference evidence="3 4" key="1">
    <citation type="journal article" date="2019" name="Nat. Ecol. Evol.">
        <title>Megaphylogeny resolves global patterns of mushroom evolution.</title>
        <authorList>
            <person name="Varga T."/>
            <person name="Krizsan K."/>
            <person name="Foldi C."/>
            <person name="Dima B."/>
            <person name="Sanchez-Garcia M."/>
            <person name="Sanchez-Ramirez S."/>
            <person name="Szollosi G.J."/>
            <person name="Szarkandi J.G."/>
            <person name="Papp V."/>
            <person name="Albert L."/>
            <person name="Andreopoulos W."/>
            <person name="Angelini C."/>
            <person name="Antonin V."/>
            <person name="Barry K.W."/>
            <person name="Bougher N.L."/>
            <person name="Buchanan P."/>
            <person name="Buyck B."/>
            <person name="Bense V."/>
            <person name="Catcheside P."/>
            <person name="Chovatia M."/>
            <person name="Cooper J."/>
            <person name="Damon W."/>
            <person name="Desjardin D."/>
            <person name="Finy P."/>
            <person name="Geml J."/>
            <person name="Haridas S."/>
            <person name="Hughes K."/>
            <person name="Justo A."/>
            <person name="Karasinski D."/>
            <person name="Kautmanova I."/>
            <person name="Kiss B."/>
            <person name="Kocsube S."/>
            <person name="Kotiranta H."/>
            <person name="LaButti K.M."/>
            <person name="Lechner B.E."/>
            <person name="Liimatainen K."/>
            <person name="Lipzen A."/>
            <person name="Lukacs Z."/>
            <person name="Mihaltcheva S."/>
            <person name="Morgado L.N."/>
            <person name="Niskanen T."/>
            <person name="Noordeloos M.E."/>
            <person name="Ohm R.A."/>
            <person name="Ortiz-Santana B."/>
            <person name="Ovrebo C."/>
            <person name="Racz N."/>
            <person name="Riley R."/>
            <person name="Savchenko A."/>
            <person name="Shiryaev A."/>
            <person name="Soop K."/>
            <person name="Spirin V."/>
            <person name="Szebenyi C."/>
            <person name="Tomsovsky M."/>
            <person name="Tulloss R.E."/>
            <person name="Uehling J."/>
            <person name="Grigoriev I.V."/>
            <person name="Vagvolgyi C."/>
            <person name="Papp T."/>
            <person name="Martin F.M."/>
            <person name="Miettinen O."/>
            <person name="Hibbett D.S."/>
            <person name="Nagy L.G."/>
        </authorList>
    </citation>
    <scope>NUCLEOTIDE SEQUENCE [LARGE SCALE GENOMIC DNA]</scope>
    <source>
        <strain evidence="3 4">OMC1185</strain>
    </source>
</reference>
<dbReference type="InterPro" id="IPR032675">
    <property type="entry name" value="LRR_dom_sf"/>
</dbReference>
<dbReference type="SUPFAM" id="SSF81383">
    <property type="entry name" value="F-box domain"/>
    <property type="match status" value="1"/>
</dbReference>
<organism evidence="3 4">
    <name type="scientific">Heliocybe sulcata</name>
    <dbReference type="NCBI Taxonomy" id="5364"/>
    <lineage>
        <taxon>Eukaryota</taxon>
        <taxon>Fungi</taxon>
        <taxon>Dikarya</taxon>
        <taxon>Basidiomycota</taxon>
        <taxon>Agaricomycotina</taxon>
        <taxon>Agaricomycetes</taxon>
        <taxon>Gloeophyllales</taxon>
        <taxon>Gloeophyllaceae</taxon>
        <taxon>Heliocybe</taxon>
    </lineage>
</organism>
<feature type="domain" description="F-box" evidence="2">
    <location>
        <begin position="73"/>
        <end position="120"/>
    </location>
</feature>
<name>A0A5C3MZ50_9AGAM</name>
<evidence type="ECO:0000256" key="1">
    <source>
        <dbReference type="SAM" id="Coils"/>
    </source>
</evidence>
<feature type="coiled-coil region" evidence="1">
    <location>
        <begin position="42"/>
        <end position="69"/>
    </location>
</feature>
<gene>
    <name evidence="3" type="ORF">OE88DRAFT_1666985</name>
</gene>
<proteinExistence type="predicted"/>
<evidence type="ECO:0000259" key="2">
    <source>
        <dbReference type="Pfam" id="PF12937"/>
    </source>
</evidence>
<dbReference type="Proteomes" id="UP000305948">
    <property type="component" value="Unassembled WGS sequence"/>
</dbReference>
<dbReference type="Pfam" id="PF12937">
    <property type="entry name" value="F-box-like"/>
    <property type="match status" value="1"/>
</dbReference>
<protein>
    <recommendedName>
        <fullName evidence="2">F-box domain-containing protein</fullName>
    </recommendedName>
</protein>
<keyword evidence="1" id="KW-0175">Coiled coil</keyword>
<accession>A0A5C3MZ50</accession>
<dbReference type="STRING" id="5364.A0A5C3MZ50"/>
<dbReference type="InterPro" id="IPR001810">
    <property type="entry name" value="F-box_dom"/>
</dbReference>
<evidence type="ECO:0000313" key="3">
    <source>
        <dbReference type="EMBL" id="TFK46771.1"/>
    </source>
</evidence>
<dbReference type="PANTHER" id="PTHR38926:SF5">
    <property type="entry name" value="F-BOX AND LEUCINE-RICH REPEAT PROTEIN 6"/>
    <property type="match status" value="1"/>
</dbReference>
<keyword evidence="4" id="KW-1185">Reference proteome</keyword>
<dbReference type="InterPro" id="IPR036047">
    <property type="entry name" value="F-box-like_dom_sf"/>
</dbReference>
<dbReference type="SUPFAM" id="SSF52047">
    <property type="entry name" value="RNI-like"/>
    <property type="match status" value="1"/>
</dbReference>
<dbReference type="PANTHER" id="PTHR38926">
    <property type="entry name" value="F-BOX DOMAIN CONTAINING PROTEIN, EXPRESSED"/>
    <property type="match status" value="1"/>
</dbReference>
<dbReference type="AlphaFoldDB" id="A0A5C3MZ50"/>